<evidence type="ECO:0000313" key="1">
    <source>
        <dbReference type="EMBL" id="MPC77375.1"/>
    </source>
</evidence>
<keyword evidence="2" id="KW-1185">Reference proteome</keyword>
<evidence type="ECO:0008006" key="3">
    <source>
        <dbReference type="Google" id="ProtNLM"/>
    </source>
</evidence>
<accession>A0A5B7I5H3</accession>
<gene>
    <name evidence="1" type="ORF">E2C01_071827</name>
</gene>
<organism evidence="1 2">
    <name type="scientific">Portunus trituberculatus</name>
    <name type="common">Swimming crab</name>
    <name type="synonym">Neptunus trituberculatus</name>
    <dbReference type="NCBI Taxonomy" id="210409"/>
    <lineage>
        <taxon>Eukaryota</taxon>
        <taxon>Metazoa</taxon>
        <taxon>Ecdysozoa</taxon>
        <taxon>Arthropoda</taxon>
        <taxon>Crustacea</taxon>
        <taxon>Multicrustacea</taxon>
        <taxon>Malacostraca</taxon>
        <taxon>Eumalacostraca</taxon>
        <taxon>Eucarida</taxon>
        <taxon>Decapoda</taxon>
        <taxon>Pleocyemata</taxon>
        <taxon>Brachyura</taxon>
        <taxon>Eubrachyura</taxon>
        <taxon>Portunoidea</taxon>
        <taxon>Portunidae</taxon>
        <taxon>Portuninae</taxon>
        <taxon>Portunus</taxon>
    </lineage>
</organism>
<proteinExistence type="predicted"/>
<dbReference type="OrthoDB" id="2897838at2759"/>
<reference evidence="1 2" key="1">
    <citation type="submission" date="2019-05" db="EMBL/GenBank/DDBJ databases">
        <title>Another draft genome of Portunus trituberculatus and its Hox gene families provides insights of decapod evolution.</title>
        <authorList>
            <person name="Jeong J.-H."/>
            <person name="Song I."/>
            <person name="Kim S."/>
            <person name="Choi T."/>
            <person name="Kim D."/>
            <person name="Ryu S."/>
            <person name="Kim W."/>
        </authorList>
    </citation>
    <scope>NUCLEOTIDE SEQUENCE [LARGE SCALE GENOMIC DNA]</scope>
    <source>
        <tissue evidence="1">Muscle</tissue>
    </source>
</reference>
<dbReference type="EMBL" id="VSRR010045718">
    <property type="protein sequence ID" value="MPC77375.1"/>
    <property type="molecule type" value="Genomic_DNA"/>
</dbReference>
<dbReference type="Proteomes" id="UP000324222">
    <property type="component" value="Unassembled WGS sequence"/>
</dbReference>
<name>A0A5B7I5H3_PORTR</name>
<comment type="caution">
    <text evidence="1">The sequence shown here is derived from an EMBL/GenBank/DDBJ whole genome shotgun (WGS) entry which is preliminary data.</text>
</comment>
<sequence>MLHRSDVDTRMYSAGSVRQAAASRAKAMAVPIAHILAKAGWSREATFARHYDKEVLGDIDTFENGVLG</sequence>
<dbReference type="AlphaFoldDB" id="A0A5B7I5H3"/>
<evidence type="ECO:0000313" key="2">
    <source>
        <dbReference type="Proteomes" id="UP000324222"/>
    </source>
</evidence>
<protein>
    <recommendedName>
        <fullName evidence="3">Tyr recombinase domain-containing protein</fullName>
    </recommendedName>
</protein>